<keyword evidence="3" id="KW-1185">Reference proteome</keyword>
<reference evidence="2" key="2">
    <citation type="submission" date="2024-04" db="EMBL/GenBank/DDBJ databases">
        <authorList>
            <person name="Chen Y."/>
            <person name="Shah S."/>
            <person name="Dougan E. K."/>
            <person name="Thang M."/>
            <person name="Chan C."/>
        </authorList>
    </citation>
    <scope>NUCLEOTIDE SEQUENCE [LARGE SCALE GENOMIC DNA]</scope>
</reference>
<comment type="caution">
    <text evidence="1">The sequence shown here is derived from an EMBL/GenBank/DDBJ whole genome shotgun (WGS) entry which is preliminary data.</text>
</comment>
<dbReference type="EMBL" id="CAMXCT010006711">
    <property type="protein sequence ID" value="CAI4018758.1"/>
    <property type="molecule type" value="Genomic_DNA"/>
</dbReference>
<sequence>MEAWAKKVKEQPCRCWPSWPFDEVSFETSVTLDGRRIAFISLAASAHEASQRLPAALLQTQQGWLQLLWASEVLPLPAMFLLLSPRLSVLLSDPLYLPSGAVPTILPWDPAGFVGELQPKHQEDLWDREDVTHGRVALMAANTFFIDFLYEVDDLESAEELLSLPPRPRGQFHSFPTQIKGRRYFPIPPMMRIRL</sequence>
<reference evidence="1" key="1">
    <citation type="submission" date="2022-10" db="EMBL/GenBank/DDBJ databases">
        <authorList>
            <person name="Chen Y."/>
            <person name="Dougan E. K."/>
            <person name="Chan C."/>
            <person name="Rhodes N."/>
            <person name="Thang M."/>
        </authorList>
    </citation>
    <scope>NUCLEOTIDE SEQUENCE</scope>
</reference>
<evidence type="ECO:0000313" key="2">
    <source>
        <dbReference type="EMBL" id="CAL1172133.1"/>
    </source>
</evidence>
<dbReference type="Proteomes" id="UP001152797">
    <property type="component" value="Unassembled WGS sequence"/>
</dbReference>
<evidence type="ECO:0000313" key="1">
    <source>
        <dbReference type="EMBL" id="CAI4018758.1"/>
    </source>
</evidence>
<dbReference type="AlphaFoldDB" id="A0A9P1M4F4"/>
<protein>
    <submittedName>
        <fullName evidence="1">Uncharacterized protein</fullName>
    </submittedName>
</protein>
<dbReference type="EMBL" id="CAMXCT020006711">
    <property type="protein sequence ID" value="CAL1172133.1"/>
    <property type="molecule type" value="Genomic_DNA"/>
</dbReference>
<proteinExistence type="predicted"/>
<gene>
    <name evidence="1" type="ORF">C1SCF055_LOCUS43301</name>
</gene>
<name>A0A9P1M4F4_9DINO</name>
<organism evidence="1">
    <name type="scientific">Cladocopium goreaui</name>
    <dbReference type="NCBI Taxonomy" id="2562237"/>
    <lineage>
        <taxon>Eukaryota</taxon>
        <taxon>Sar</taxon>
        <taxon>Alveolata</taxon>
        <taxon>Dinophyceae</taxon>
        <taxon>Suessiales</taxon>
        <taxon>Symbiodiniaceae</taxon>
        <taxon>Cladocopium</taxon>
    </lineage>
</organism>
<dbReference type="EMBL" id="CAMXCT030006711">
    <property type="protein sequence ID" value="CAL4806070.1"/>
    <property type="molecule type" value="Genomic_DNA"/>
</dbReference>
<accession>A0A9P1M4F4</accession>
<evidence type="ECO:0000313" key="3">
    <source>
        <dbReference type="Proteomes" id="UP001152797"/>
    </source>
</evidence>